<dbReference type="GO" id="GO:0005840">
    <property type="term" value="C:ribosome"/>
    <property type="evidence" value="ECO:0007669"/>
    <property type="project" value="UniProtKB-KW"/>
</dbReference>
<dbReference type="Gene3D" id="3.10.20.10">
    <property type="match status" value="1"/>
</dbReference>
<dbReference type="HAMAP" id="MF_00273">
    <property type="entry name" value="Ribosomal_eL20"/>
    <property type="match status" value="1"/>
</dbReference>
<dbReference type="GO" id="GO:0006412">
    <property type="term" value="P:translation"/>
    <property type="evidence" value="ECO:0007669"/>
    <property type="project" value="UniProtKB-UniRule"/>
</dbReference>
<dbReference type="GO" id="GO:1990904">
    <property type="term" value="C:ribonucleoprotein complex"/>
    <property type="evidence" value="ECO:0007669"/>
    <property type="project" value="UniProtKB-KW"/>
</dbReference>
<dbReference type="Pfam" id="PF01775">
    <property type="entry name" value="Ribosomal_L18A"/>
    <property type="match status" value="1"/>
</dbReference>
<comment type="subunit">
    <text evidence="3">Part of the 50S ribosomal subunit. Binds 23S rRNA.</text>
</comment>
<organism evidence="5">
    <name type="scientific">Ignisphaera aggregans</name>
    <dbReference type="NCBI Taxonomy" id="334771"/>
    <lineage>
        <taxon>Archaea</taxon>
        <taxon>Thermoproteota</taxon>
        <taxon>Thermoprotei</taxon>
        <taxon>Desulfurococcales</taxon>
        <taxon>Desulfurococcaceae</taxon>
        <taxon>Ignisphaera</taxon>
    </lineage>
</organism>
<evidence type="ECO:0000256" key="1">
    <source>
        <dbReference type="ARBA" id="ARBA00022980"/>
    </source>
</evidence>
<dbReference type="InterPro" id="IPR028877">
    <property type="entry name" value="Ribosomal_eL20"/>
</dbReference>
<keyword evidence="3" id="KW-0699">rRNA-binding</keyword>
<keyword evidence="2 3" id="KW-0687">Ribonucleoprotein</keyword>
<evidence type="ECO:0000256" key="3">
    <source>
        <dbReference type="HAMAP-Rule" id="MF_00273"/>
    </source>
</evidence>
<keyword evidence="1 3" id="KW-0689">Ribosomal protein</keyword>
<reference evidence="5" key="1">
    <citation type="journal article" date="2020" name="mSystems">
        <title>Genome- and Community-Level Interaction Insights into Carbon Utilization and Element Cycling Functions of Hydrothermarchaeota in Hydrothermal Sediment.</title>
        <authorList>
            <person name="Zhou Z."/>
            <person name="Liu Y."/>
            <person name="Xu W."/>
            <person name="Pan J."/>
            <person name="Luo Z.H."/>
            <person name="Li M."/>
        </authorList>
    </citation>
    <scope>NUCLEOTIDE SEQUENCE [LARGE SCALE GENOMIC DNA]</scope>
    <source>
        <strain evidence="5">SpSt-1121</strain>
    </source>
</reference>
<accession>A0A7C5TL47</accession>
<comment type="similarity">
    <text evidence="3">Belongs to the eukaryotic ribosomal protein eL20 family.</text>
</comment>
<dbReference type="EMBL" id="DRZI01000192">
    <property type="protein sequence ID" value="HHP81910.1"/>
    <property type="molecule type" value="Genomic_DNA"/>
</dbReference>
<evidence type="ECO:0000256" key="2">
    <source>
        <dbReference type="ARBA" id="ARBA00023274"/>
    </source>
</evidence>
<comment type="caution">
    <text evidence="5">The sequence shown here is derived from an EMBL/GenBank/DDBJ whole genome shotgun (WGS) entry which is preliminary data.</text>
</comment>
<proteinExistence type="inferred from homology"/>
<dbReference type="GO" id="GO:0003735">
    <property type="term" value="F:structural constituent of ribosome"/>
    <property type="evidence" value="ECO:0007669"/>
    <property type="project" value="InterPro"/>
</dbReference>
<feature type="domain" description="Large ribosomal subunit protein eL20" evidence="4">
    <location>
        <begin position="5"/>
        <end position="63"/>
    </location>
</feature>
<evidence type="ECO:0000313" key="5">
    <source>
        <dbReference type="EMBL" id="HHP81910.1"/>
    </source>
</evidence>
<dbReference type="NCBIfam" id="NF001981">
    <property type="entry name" value="PRK00773.1-1"/>
    <property type="match status" value="1"/>
</dbReference>
<dbReference type="InterPro" id="IPR023573">
    <property type="entry name" value="Ribosomal_eL20_dom"/>
</dbReference>
<protein>
    <recommendedName>
        <fullName evidence="3">Large ribosomal subunit protein eL20</fullName>
    </recommendedName>
</protein>
<dbReference type="GO" id="GO:0070180">
    <property type="term" value="F:large ribosomal subunit rRNA binding"/>
    <property type="evidence" value="ECO:0007669"/>
    <property type="project" value="UniProtKB-UniRule"/>
</dbReference>
<dbReference type="AlphaFoldDB" id="A0A7C5TL47"/>
<keyword evidence="3" id="KW-0694">RNA-binding</keyword>
<gene>
    <name evidence="3" type="primary">rpl18a</name>
    <name evidence="3" type="synonym">rpl20e</name>
    <name evidence="3" type="synonym">rplX</name>
    <name evidence="5" type="ORF">ENM84_04515</name>
</gene>
<evidence type="ECO:0000259" key="4">
    <source>
        <dbReference type="Pfam" id="PF01775"/>
    </source>
</evidence>
<sequence length="88" mass="10413">MVNDVKIYRIHGFMLVSQGKLPRWVKFTKEIRALKPEHALEKLYSEMGGRHKVKRANIKIVDIKEIGVEEAEDRYIKELSNLRYMVVE</sequence>
<name>A0A7C5TL47_9CREN</name>
<dbReference type="SUPFAM" id="SSF160374">
    <property type="entry name" value="RplX-like"/>
    <property type="match status" value="1"/>
</dbReference>